<dbReference type="AlphaFoldDB" id="A0A9P3LAI6"/>
<dbReference type="EMBL" id="BPQB01000008">
    <property type="protein sequence ID" value="GJE88225.1"/>
    <property type="molecule type" value="Genomic_DNA"/>
</dbReference>
<protein>
    <submittedName>
        <fullName evidence="1">Uncharacterized protein</fullName>
    </submittedName>
</protein>
<keyword evidence="2" id="KW-1185">Reference proteome</keyword>
<comment type="caution">
    <text evidence="1">The sequence shown here is derived from an EMBL/GenBank/DDBJ whole genome shotgun (WGS) entry which is preliminary data.</text>
</comment>
<evidence type="ECO:0000313" key="1">
    <source>
        <dbReference type="EMBL" id="GJE88225.1"/>
    </source>
</evidence>
<name>A0A9P3LAI6_9APHY</name>
<proteinExistence type="predicted"/>
<dbReference type="Proteomes" id="UP000703269">
    <property type="component" value="Unassembled WGS sequence"/>
</dbReference>
<gene>
    <name evidence="1" type="ORF">PsYK624_043080</name>
</gene>
<evidence type="ECO:0000313" key="2">
    <source>
        <dbReference type="Proteomes" id="UP000703269"/>
    </source>
</evidence>
<organism evidence="1 2">
    <name type="scientific">Phanerochaete sordida</name>
    <dbReference type="NCBI Taxonomy" id="48140"/>
    <lineage>
        <taxon>Eukaryota</taxon>
        <taxon>Fungi</taxon>
        <taxon>Dikarya</taxon>
        <taxon>Basidiomycota</taxon>
        <taxon>Agaricomycotina</taxon>
        <taxon>Agaricomycetes</taxon>
        <taxon>Polyporales</taxon>
        <taxon>Phanerochaetaceae</taxon>
        <taxon>Phanerochaete</taxon>
    </lineage>
</organism>
<sequence>MRRVGATKRDMADANARWGLSASAGRRACLGGRGDGSHARELVPDPVGLRGRWEARPARLLVRVAAPEVRCVCLGLLPFCLRPWGWDTLLGVCGGLMRELIARSPGSSYSRAVHPASHPGPRSLAKPCIRPGSGPVKTDNASVCLCLAQCGTAAPILSTSAGVCIRAFLTLTSASPTGITSRDNPTRVARCAHVGARPPHIARCMRALRIVRRSHCKVRTLCSHALPHSPTQSVLLDDDEIAARSRSRPRLPDRIYTALGADSSSPFFLSPTTISPFPRLTFCFSPCPFNVSPSPTLCASPQSHVSLAVRLHSASVLTSCSARS</sequence>
<reference evidence="1 2" key="1">
    <citation type="submission" date="2021-08" db="EMBL/GenBank/DDBJ databases">
        <title>Draft Genome Sequence of Phanerochaete sordida strain YK-624.</title>
        <authorList>
            <person name="Mori T."/>
            <person name="Dohra H."/>
            <person name="Suzuki T."/>
            <person name="Kawagishi H."/>
            <person name="Hirai H."/>
        </authorList>
    </citation>
    <scope>NUCLEOTIDE SEQUENCE [LARGE SCALE GENOMIC DNA]</scope>
    <source>
        <strain evidence="1 2">YK-624</strain>
    </source>
</reference>
<accession>A0A9P3LAI6</accession>